<dbReference type="Proteomes" id="UP001201812">
    <property type="component" value="Unassembled WGS sequence"/>
</dbReference>
<evidence type="ECO:0000256" key="1">
    <source>
        <dbReference type="SAM" id="MobiDB-lite"/>
    </source>
</evidence>
<name>A0AAD4MII3_9BILA</name>
<keyword evidence="3" id="KW-1185">Reference proteome</keyword>
<sequence>MKKKLREFGLIHRYDNEADFALYCRMIPALSFVRLNDVKQYAATLFETLPDCLDQVASWFEHNYIGEITNSQNMPRRGGKHRRANSKSNQNQRLLRENVNISDDTWLETLKFMTCPQWSQKCFVSRQINRVAQRDISRLPKMVLDNATMYYIQDNPPKELKKVLSNSTIIAFDTFMQEEQSTHWLESRGFSLDAPVDILPENALIGVNTSIAVRPDFISL</sequence>
<proteinExistence type="predicted"/>
<reference evidence="2" key="1">
    <citation type="submission" date="2022-01" db="EMBL/GenBank/DDBJ databases">
        <title>Genome Sequence Resource for Two Populations of Ditylenchus destructor, the Migratory Endoparasitic Phytonematode.</title>
        <authorList>
            <person name="Zhang H."/>
            <person name="Lin R."/>
            <person name="Xie B."/>
        </authorList>
    </citation>
    <scope>NUCLEOTIDE SEQUENCE</scope>
    <source>
        <strain evidence="2">BazhouSP</strain>
    </source>
</reference>
<feature type="region of interest" description="Disordered" evidence="1">
    <location>
        <begin position="71"/>
        <end position="91"/>
    </location>
</feature>
<dbReference type="EMBL" id="JAKKPZ010000512">
    <property type="protein sequence ID" value="KAI1694417.1"/>
    <property type="molecule type" value="Genomic_DNA"/>
</dbReference>
<evidence type="ECO:0000313" key="2">
    <source>
        <dbReference type="EMBL" id="KAI1694417.1"/>
    </source>
</evidence>
<evidence type="ECO:0000313" key="3">
    <source>
        <dbReference type="Proteomes" id="UP001201812"/>
    </source>
</evidence>
<accession>A0AAD4MII3</accession>
<comment type="caution">
    <text evidence="2">The sequence shown here is derived from an EMBL/GenBank/DDBJ whole genome shotgun (WGS) entry which is preliminary data.</text>
</comment>
<organism evidence="2 3">
    <name type="scientific">Ditylenchus destructor</name>
    <dbReference type="NCBI Taxonomy" id="166010"/>
    <lineage>
        <taxon>Eukaryota</taxon>
        <taxon>Metazoa</taxon>
        <taxon>Ecdysozoa</taxon>
        <taxon>Nematoda</taxon>
        <taxon>Chromadorea</taxon>
        <taxon>Rhabditida</taxon>
        <taxon>Tylenchina</taxon>
        <taxon>Tylenchomorpha</taxon>
        <taxon>Sphaerularioidea</taxon>
        <taxon>Anguinidae</taxon>
        <taxon>Anguininae</taxon>
        <taxon>Ditylenchus</taxon>
    </lineage>
</organism>
<dbReference type="AlphaFoldDB" id="A0AAD4MII3"/>
<protein>
    <submittedName>
        <fullName evidence="2">Uncharacterized protein</fullName>
    </submittedName>
</protein>
<gene>
    <name evidence="2" type="ORF">DdX_20126</name>
</gene>